<name>A0A0S2THD0_9GAMM</name>
<proteinExistence type="predicted"/>
<feature type="domain" description="NAD-dependent epimerase/dehydratase" evidence="1">
    <location>
        <begin position="6"/>
        <end position="210"/>
    </location>
</feature>
<dbReference type="PANTHER" id="PTHR12126:SF11">
    <property type="entry name" value="NADH DEHYDROGENASE [UBIQUINONE] 1 ALPHA SUBCOMPLEX SUBUNIT 9, MITOCHONDRIAL"/>
    <property type="match status" value="1"/>
</dbReference>
<dbReference type="Pfam" id="PF01370">
    <property type="entry name" value="Epimerase"/>
    <property type="match status" value="1"/>
</dbReference>
<evidence type="ECO:0000313" key="2">
    <source>
        <dbReference type="EMBL" id="ALP54558.1"/>
    </source>
</evidence>
<dbReference type="STRING" id="1748243.Tel_16150"/>
<dbReference type="AlphaFoldDB" id="A0A0S2THD0"/>
<dbReference type="GO" id="GO:0044877">
    <property type="term" value="F:protein-containing complex binding"/>
    <property type="evidence" value="ECO:0007669"/>
    <property type="project" value="TreeGrafter"/>
</dbReference>
<dbReference type="PANTHER" id="PTHR12126">
    <property type="entry name" value="NADH-UBIQUINONE OXIDOREDUCTASE 39 KDA SUBUNIT-RELATED"/>
    <property type="match status" value="1"/>
</dbReference>
<dbReference type="SUPFAM" id="SSF51735">
    <property type="entry name" value="NAD(P)-binding Rossmann-fold domains"/>
    <property type="match status" value="1"/>
</dbReference>
<keyword evidence="3" id="KW-1185">Reference proteome</keyword>
<dbReference type="EMBL" id="CP013099">
    <property type="protein sequence ID" value="ALP54558.1"/>
    <property type="molecule type" value="Genomic_DNA"/>
</dbReference>
<dbReference type="InterPro" id="IPR001509">
    <property type="entry name" value="Epimerase_deHydtase"/>
</dbReference>
<dbReference type="InterPro" id="IPR036291">
    <property type="entry name" value="NAD(P)-bd_dom_sf"/>
</dbReference>
<protein>
    <recommendedName>
        <fullName evidence="1">NAD-dependent epimerase/dehydratase domain-containing protein</fullName>
    </recommendedName>
</protein>
<sequence>MLSKTICILGGTGFVGHHLASQLTRAGYYVVVPSRNRERHRSLQVLPKVEVVDASIHDDDSLDALLVGCHAAINLVGILNENKRGDFKRVHVDLVERITQACRRTGVTRLLHMSALNADADQGSSQYLRSKGAGERLAHAADDLHVTSFRPAVIFGEQDHFFNRFAGLLRWLPVFPLTCPDSRMAPIYVGDVTEVMVKSLNDKDTYGQAYELCGPDICTLRQVVDYTNRLTGLRRPVIPLGNGMSAFMGRIMGKLPYKPFTYDNYLSLQTPAVCSNPFPARFGVTPKTIESIVPKYIGGADMRGRYHTLRRRAARDKDSLSGR</sequence>
<gene>
    <name evidence="2" type="ORF">Tel_16150</name>
</gene>
<evidence type="ECO:0000313" key="3">
    <source>
        <dbReference type="Proteomes" id="UP000055136"/>
    </source>
</evidence>
<organism evidence="2 3">
    <name type="scientific">Candidatus Tenderia electrophaga</name>
    <dbReference type="NCBI Taxonomy" id="1748243"/>
    <lineage>
        <taxon>Bacteria</taxon>
        <taxon>Pseudomonadati</taxon>
        <taxon>Pseudomonadota</taxon>
        <taxon>Gammaproteobacteria</taxon>
        <taxon>Candidatus Tenderiales</taxon>
        <taxon>Candidatus Tenderiaceae</taxon>
        <taxon>Candidatus Tenderia</taxon>
    </lineage>
</organism>
<accession>A0A0S2THD0</accession>
<dbReference type="CDD" id="cd05271">
    <property type="entry name" value="NDUFA9_like_SDR_a"/>
    <property type="match status" value="1"/>
</dbReference>
<dbReference type="InterPro" id="IPR051207">
    <property type="entry name" value="ComplexI_NDUFA9_subunit"/>
</dbReference>
<dbReference type="Proteomes" id="UP000055136">
    <property type="component" value="Chromosome"/>
</dbReference>
<dbReference type="Gene3D" id="3.40.50.720">
    <property type="entry name" value="NAD(P)-binding Rossmann-like Domain"/>
    <property type="match status" value="1"/>
</dbReference>
<dbReference type="KEGG" id="tee:Tel_16150"/>
<reference evidence="2" key="1">
    <citation type="submission" date="2015-10" db="EMBL/GenBank/DDBJ databases">
        <title>Description of Candidatus Tenderia electrophaga gen. nov, sp. nov., an Uncultivated Electroautotroph from a Biocathode Enrichment.</title>
        <authorList>
            <person name="Eddie B.J."/>
            <person name="Malanoski A.P."/>
            <person name="Wang Z."/>
            <person name="Hall R.J."/>
            <person name="Oh S.D."/>
            <person name="Heiner C."/>
            <person name="Lin B."/>
            <person name="Strycharz-Glaven S.M."/>
        </authorList>
    </citation>
    <scope>NUCLEOTIDE SEQUENCE [LARGE SCALE GENOMIC DNA]</scope>
    <source>
        <strain evidence="2">NRL1</strain>
    </source>
</reference>
<evidence type="ECO:0000259" key="1">
    <source>
        <dbReference type="Pfam" id="PF01370"/>
    </source>
</evidence>